<dbReference type="GeneID" id="54465919"/>
<dbReference type="OrthoDB" id="2386090at2759"/>
<reference evidence="5" key="3">
    <citation type="submission" date="2025-04" db="UniProtKB">
        <authorList>
            <consortium name="RefSeq"/>
        </authorList>
    </citation>
    <scope>IDENTIFICATION</scope>
    <source>
        <strain evidence="5">CBS 304.34</strain>
    </source>
</reference>
<keyword evidence="2" id="KW-1133">Transmembrane helix</keyword>
<keyword evidence="2" id="KW-0472">Membrane</keyword>
<evidence type="ECO:0000313" key="5">
    <source>
        <dbReference type="RefSeq" id="XP_033582184.1"/>
    </source>
</evidence>
<keyword evidence="2" id="KW-0812">Transmembrane</keyword>
<dbReference type="EMBL" id="MU003694">
    <property type="protein sequence ID" value="KAF2815220.1"/>
    <property type="molecule type" value="Genomic_DNA"/>
</dbReference>
<feature type="transmembrane region" description="Helical" evidence="2">
    <location>
        <begin position="41"/>
        <end position="59"/>
    </location>
</feature>
<keyword evidence="4" id="KW-1185">Reference proteome</keyword>
<proteinExistence type="predicted"/>
<sequence>MYSPLVDSRNRHNGNQDPSDQLQIYDAGVQKTAFIQTFKPATVVLFIFYCSVLAPHFYYAPDEPYPALKALGVVVGGLFPMVVVGYGTAPFVNSILLRLPQTARRSRDAMLRYVQKLPKDAELEFVTARLLGFKKTNVVRLSEMHVLPPRRFGFANLEHVVPAWQRKILAERPLWKKAVSLLGETRNKFYVKGDKAASKRSRAPGVWEMVFKQIQQNGRGK</sequence>
<reference evidence="5" key="2">
    <citation type="submission" date="2020-04" db="EMBL/GenBank/DDBJ databases">
        <authorList>
            <consortium name="NCBI Genome Project"/>
        </authorList>
    </citation>
    <scope>NUCLEOTIDE SEQUENCE</scope>
    <source>
        <strain evidence="5">CBS 304.34</strain>
    </source>
</reference>
<feature type="transmembrane region" description="Helical" evidence="2">
    <location>
        <begin position="71"/>
        <end position="97"/>
    </location>
</feature>
<feature type="region of interest" description="Disordered" evidence="1">
    <location>
        <begin position="1"/>
        <end position="21"/>
    </location>
</feature>
<dbReference type="AlphaFoldDB" id="A0A6A6Z2J7"/>
<dbReference type="Proteomes" id="UP000504636">
    <property type="component" value="Unplaced"/>
</dbReference>
<dbReference type="RefSeq" id="XP_033582184.1">
    <property type="nucleotide sequence ID" value="XM_033725026.1"/>
</dbReference>
<name>A0A6A6Z2J7_9PEZI</name>
<evidence type="ECO:0000256" key="2">
    <source>
        <dbReference type="SAM" id="Phobius"/>
    </source>
</evidence>
<evidence type="ECO:0000256" key="1">
    <source>
        <dbReference type="SAM" id="MobiDB-lite"/>
    </source>
</evidence>
<evidence type="ECO:0000313" key="3">
    <source>
        <dbReference type="EMBL" id="KAF2815220.1"/>
    </source>
</evidence>
<evidence type="ECO:0000313" key="4">
    <source>
        <dbReference type="Proteomes" id="UP000504636"/>
    </source>
</evidence>
<organism evidence="3">
    <name type="scientific">Mytilinidion resinicola</name>
    <dbReference type="NCBI Taxonomy" id="574789"/>
    <lineage>
        <taxon>Eukaryota</taxon>
        <taxon>Fungi</taxon>
        <taxon>Dikarya</taxon>
        <taxon>Ascomycota</taxon>
        <taxon>Pezizomycotina</taxon>
        <taxon>Dothideomycetes</taxon>
        <taxon>Pleosporomycetidae</taxon>
        <taxon>Mytilinidiales</taxon>
        <taxon>Mytilinidiaceae</taxon>
        <taxon>Mytilinidion</taxon>
    </lineage>
</organism>
<protein>
    <submittedName>
        <fullName evidence="3 5">Uncharacterized protein</fullName>
    </submittedName>
</protein>
<accession>A0A6A6Z2J7</accession>
<reference evidence="3 5" key="1">
    <citation type="journal article" date="2020" name="Stud. Mycol.">
        <title>101 Dothideomycetes genomes: a test case for predicting lifestyles and emergence of pathogens.</title>
        <authorList>
            <person name="Haridas S."/>
            <person name="Albert R."/>
            <person name="Binder M."/>
            <person name="Bloem J."/>
            <person name="Labutti K."/>
            <person name="Salamov A."/>
            <person name="Andreopoulos B."/>
            <person name="Baker S."/>
            <person name="Barry K."/>
            <person name="Bills G."/>
            <person name="Bluhm B."/>
            <person name="Cannon C."/>
            <person name="Castanera R."/>
            <person name="Culley D."/>
            <person name="Daum C."/>
            <person name="Ezra D."/>
            <person name="Gonzalez J."/>
            <person name="Henrissat B."/>
            <person name="Kuo A."/>
            <person name="Liang C."/>
            <person name="Lipzen A."/>
            <person name="Lutzoni F."/>
            <person name="Magnuson J."/>
            <person name="Mondo S."/>
            <person name="Nolan M."/>
            <person name="Ohm R."/>
            <person name="Pangilinan J."/>
            <person name="Park H.-J."/>
            <person name="Ramirez L."/>
            <person name="Alfaro M."/>
            <person name="Sun H."/>
            <person name="Tritt A."/>
            <person name="Yoshinaga Y."/>
            <person name="Zwiers L.-H."/>
            <person name="Turgeon B."/>
            <person name="Goodwin S."/>
            <person name="Spatafora J."/>
            <person name="Crous P."/>
            <person name="Grigoriev I."/>
        </authorList>
    </citation>
    <scope>NUCLEOTIDE SEQUENCE</scope>
    <source>
        <strain evidence="3 5">CBS 304.34</strain>
    </source>
</reference>
<gene>
    <name evidence="3 5" type="ORF">BDZ99DRAFT_515960</name>
</gene>